<comment type="caution">
    <text evidence="3">The sequence shown here is derived from an EMBL/GenBank/DDBJ whole genome shotgun (WGS) entry which is preliminary data.</text>
</comment>
<evidence type="ECO:0000313" key="4">
    <source>
        <dbReference type="Proteomes" id="UP000663828"/>
    </source>
</evidence>
<evidence type="ECO:0000259" key="1">
    <source>
        <dbReference type="PROSITE" id="PS50181"/>
    </source>
</evidence>
<dbReference type="InterPro" id="IPR001810">
    <property type="entry name" value="F-box_dom"/>
</dbReference>
<gene>
    <name evidence="2" type="ORF">EDS130_LOCUS37674</name>
    <name evidence="3" type="ORF">XAT740_LOCUS54702</name>
</gene>
<dbReference type="PROSITE" id="PS50181">
    <property type="entry name" value="FBOX"/>
    <property type="match status" value="1"/>
</dbReference>
<dbReference type="EMBL" id="CAJNOJ010000376">
    <property type="protein sequence ID" value="CAF1423515.1"/>
    <property type="molecule type" value="Genomic_DNA"/>
</dbReference>
<dbReference type="OrthoDB" id="10064603at2759"/>
<dbReference type="EMBL" id="CAJNOR010009921">
    <property type="protein sequence ID" value="CAF1649463.1"/>
    <property type="molecule type" value="Genomic_DNA"/>
</dbReference>
<evidence type="ECO:0000313" key="3">
    <source>
        <dbReference type="EMBL" id="CAF1649463.1"/>
    </source>
</evidence>
<accession>A0A816EI02</accession>
<dbReference type="Proteomes" id="UP000663852">
    <property type="component" value="Unassembled WGS sequence"/>
</dbReference>
<protein>
    <recommendedName>
        <fullName evidence="1">F-box domain-containing protein</fullName>
    </recommendedName>
</protein>
<evidence type="ECO:0000313" key="2">
    <source>
        <dbReference type="EMBL" id="CAF1423515.1"/>
    </source>
</evidence>
<sequence length="575" mass="68598">MSLRRTLNSRIEDLPTEIIFVVFDHLYFHEIINAFRQLNSYFQSLLQTYQQYYLDLSVLRRIWHFEVIQQLPKYIQQVKSLRLASREDLIIDTNQYLTLYPLNLYYSTLELLSLTGTDVDQLESFVFKLSNFQRLKHLSLILYRKYDSSYSMSDSRLNLLRFILLFKIKTLMFLSWNVGLDFFSRKYMTLSNEKSTIEFYEFYGMSFDDLTWLQLYTTNMKSLSIHKFTCDFGKVCRLTIETLITLKLHDIPESMNIHQLFKQCLYLPQLNHLELEGELFKGSHIDGNHWRYLIENCVPHIKRFRFFFYINDRIVSKPHNNIIESYKTDFWLRDKKWFVNCDYLAGHRVFLYTLPCIKPELNYLVPYERTSTSSSSAISVPVLHLDSINTNHLPSNLHFDRVRSLSIYQTDRNMTYEQLRRLINISTVEHLIFLDYINPDLFFDILKYHPTQLSIRMCEQNFHEVLGISYGFSKKQLSTDRMAYLEKIKSFKLKWCSGSNEGALESCAKFSKLEALEIDLTMSVAKLQYIINSFTKLSFLKMCQGDDINKLIESGSQWRRLVHKRVNSADWIWFD</sequence>
<keyword evidence="4" id="KW-1185">Reference proteome</keyword>
<reference evidence="3" key="1">
    <citation type="submission" date="2021-02" db="EMBL/GenBank/DDBJ databases">
        <authorList>
            <person name="Nowell W R."/>
        </authorList>
    </citation>
    <scope>NUCLEOTIDE SEQUENCE</scope>
</reference>
<name>A0A816EI02_ADIRI</name>
<dbReference type="Proteomes" id="UP000663828">
    <property type="component" value="Unassembled WGS sequence"/>
</dbReference>
<dbReference type="AlphaFoldDB" id="A0A816EI02"/>
<feature type="domain" description="F-box" evidence="1">
    <location>
        <begin position="8"/>
        <end position="56"/>
    </location>
</feature>
<proteinExistence type="predicted"/>
<organism evidence="3 4">
    <name type="scientific">Adineta ricciae</name>
    <name type="common">Rotifer</name>
    <dbReference type="NCBI Taxonomy" id="249248"/>
    <lineage>
        <taxon>Eukaryota</taxon>
        <taxon>Metazoa</taxon>
        <taxon>Spiralia</taxon>
        <taxon>Gnathifera</taxon>
        <taxon>Rotifera</taxon>
        <taxon>Eurotatoria</taxon>
        <taxon>Bdelloidea</taxon>
        <taxon>Adinetida</taxon>
        <taxon>Adinetidae</taxon>
        <taxon>Adineta</taxon>
    </lineage>
</organism>